<dbReference type="EMBL" id="BMFZ01000002">
    <property type="protein sequence ID" value="GGA34418.1"/>
    <property type="molecule type" value="Genomic_DNA"/>
</dbReference>
<keyword evidence="3" id="KW-1185">Reference proteome</keyword>
<accession>A0ABQ1FZB8</accession>
<sequence>MWKQPQGMLLRMNCCRLAIIQQLQILTLALRFLVSFLIFDGDHGLLAIALLAALTCSRSLGLLKSIVFNWLFMRSNAQLIIKLI</sequence>
<comment type="caution">
    <text evidence="2">The sequence shown here is derived from an EMBL/GenBank/DDBJ whole genome shotgun (WGS) entry which is preliminary data.</text>
</comment>
<evidence type="ECO:0000313" key="3">
    <source>
        <dbReference type="Proteomes" id="UP000627464"/>
    </source>
</evidence>
<reference evidence="3" key="1">
    <citation type="journal article" date="2019" name="Int. J. Syst. Evol. Microbiol.">
        <title>The Global Catalogue of Microorganisms (GCM) 10K type strain sequencing project: providing services to taxonomists for standard genome sequencing and annotation.</title>
        <authorList>
            <consortium name="The Broad Institute Genomics Platform"/>
            <consortium name="The Broad Institute Genome Sequencing Center for Infectious Disease"/>
            <person name="Wu L."/>
            <person name="Ma J."/>
        </authorList>
    </citation>
    <scope>NUCLEOTIDE SEQUENCE [LARGE SCALE GENOMIC DNA]</scope>
    <source>
        <strain evidence="3">CGMCC 1.12806</strain>
    </source>
</reference>
<protein>
    <submittedName>
        <fullName evidence="2">Uncharacterized protein</fullName>
    </submittedName>
</protein>
<evidence type="ECO:0000256" key="1">
    <source>
        <dbReference type="SAM" id="Phobius"/>
    </source>
</evidence>
<feature type="transmembrane region" description="Helical" evidence="1">
    <location>
        <begin position="20"/>
        <end position="39"/>
    </location>
</feature>
<keyword evidence="1" id="KW-0472">Membrane</keyword>
<keyword evidence="1" id="KW-1133">Transmembrane helix</keyword>
<evidence type="ECO:0000313" key="2">
    <source>
        <dbReference type="EMBL" id="GGA34418.1"/>
    </source>
</evidence>
<gene>
    <name evidence="2" type="ORF">GCM10011328_06420</name>
</gene>
<proteinExistence type="predicted"/>
<dbReference type="Proteomes" id="UP000627464">
    <property type="component" value="Unassembled WGS sequence"/>
</dbReference>
<name>A0ABQ1FZB8_9GAMM</name>
<organism evidence="2 3">
    <name type="scientific">Hafnia psychrotolerans</name>
    <dbReference type="NCBI Taxonomy" id="1477018"/>
    <lineage>
        <taxon>Bacteria</taxon>
        <taxon>Pseudomonadati</taxon>
        <taxon>Pseudomonadota</taxon>
        <taxon>Gammaproteobacteria</taxon>
        <taxon>Enterobacterales</taxon>
        <taxon>Hafniaceae</taxon>
        <taxon>Hafnia</taxon>
    </lineage>
</organism>
<keyword evidence="1" id="KW-0812">Transmembrane</keyword>
<feature type="transmembrane region" description="Helical" evidence="1">
    <location>
        <begin position="45"/>
        <end position="72"/>
    </location>
</feature>